<dbReference type="Pfam" id="PF00027">
    <property type="entry name" value="cNMP_binding"/>
    <property type="match status" value="1"/>
</dbReference>
<gene>
    <name evidence="2" type="ORF">CLV94_2171</name>
</gene>
<accession>A0A495MBC1</accession>
<sequence>MKELTDFLLQFGNLNTQQIDLIGSKTEELLLKKEAYFSEAGKIPNQVGFILEGILRVCYYDNKGEEVTKYFGDENHLIVDWHHFEAKIPASEYVQAVTECKLLVFSRKDWEELSNTIIGWDTIVNKIIQKALIEKLDRRSPLVSEDATTRYLTFLEKFPSIANRVPLSYIASYLGVTQQSLSRIRKNIR</sequence>
<feature type="domain" description="Cyclic nucleotide-binding" evidence="1">
    <location>
        <begin position="31"/>
        <end position="114"/>
    </location>
</feature>
<dbReference type="AlphaFoldDB" id="A0A495MBC1"/>
<comment type="caution">
    <text evidence="2">The sequence shown here is derived from an EMBL/GenBank/DDBJ whole genome shotgun (WGS) entry which is preliminary data.</text>
</comment>
<dbReference type="Proteomes" id="UP000277579">
    <property type="component" value="Unassembled WGS sequence"/>
</dbReference>
<evidence type="ECO:0000313" key="3">
    <source>
        <dbReference type="Proteomes" id="UP000277579"/>
    </source>
</evidence>
<keyword evidence="3" id="KW-1185">Reference proteome</keyword>
<reference evidence="2 3" key="1">
    <citation type="submission" date="2018-10" db="EMBL/GenBank/DDBJ databases">
        <title>Genomic Encyclopedia of Archaeal and Bacterial Type Strains, Phase II (KMG-II): from individual species to whole genera.</title>
        <authorList>
            <person name="Goeker M."/>
        </authorList>
    </citation>
    <scope>NUCLEOTIDE SEQUENCE [LARGE SCALE GENOMIC DNA]</scope>
    <source>
        <strain evidence="2 3">DSM 29537</strain>
    </source>
</reference>
<name>A0A495MBC1_9FLAO</name>
<organism evidence="2 3">
    <name type="scientific">Flavobacterium endophyticum</name>
    <dbReference type="NCBI Taxonomy" id="1540163"/>
    <lineage>
        <taxon>Bacteria</taxon>
        <taxon>Pseudomonadati</taxon>
        <taxon>Bacteroidota</taxon>
        <taxon>Flavobacteriia</taxon>
        <taxon>Flavobacteriales</taxon>
        <taxon>Flavobacteriaceae</taxon>
        <taxon>Flavobacterium</taxon>
    </lineage>
</organism>
<dbReference type="SUPFAM" id="SSF51206">
    <property type="entry name" value="cAMP-binding domain-like"/>
    <property type="match status" value="1"/>
</dbReference>
<dbReference type="EMBL" id="RBLC01000002">
    <property type="protein sequence ID" value="RKS23264.1"/>
    <property type="molecule type" value="Genomic_DNA"/>
</dbReference>
<dbReference type="Gene3D" id="2.60.120.10">
    <property type="entry name" value="Jelly Rolls"/>
    <property type="match status" value="1"/>
</dbReference>
<dbReference type="RefSeq" id="WP_121376478.1">
    <property type="nucleotide sequence ID" value="NZ_RBLC01000002.1"/>
</dbReference>
<dbReference type="CDD" id="cd00038">
    <property type="entry name" value="CAP_ED"/>
    <property type="match status" value="1"/>
</dbReference>
<dbReference type="InterPro" id="IPR000595">
    <property type="entry name" value="cNMP-bd_dom"/>
</dbReference>
<dbReference type="InterPro" id="IPR014710">
    <property type="entry name" value="RmlC-like_jellyroll"/>
</dbReference>
<dbReference type="OrthoDB" id="758145at2"/>
<evidence type="ECO:0000259" key="1">
    <source>
        <dbReference type="Pfam" id="PF00027"/>
    </source>
</evidence>
<proteinExistence type="predicted"/>
<protein>
    <submittedName>
        <fullName evidence="2">CRP-like cAMP-binding protein</fullName>
    </submittedName>
</protein>
<dbReference type="InterPro" id="IPR018490">
    <property type="entry name" value="cNMP-bd_dom_sf"/>
</dbReference>
<evidence type="ECO:0000313" key="2">
    <source>
        <dbReference type="EMBL" id="RKS23264.1"/>
    </source>
</evidence>